<dbReference type="Proteomes" id="UP000682733">
    <property type="component" value="Unassembled WGS sequence"/>
</dbReference>
<name>A0A8S2EGK2_9BILA</name>
<dbReference type="SUPFAM" id="SSF50978">
    <property type="entry name" value="WD40 repeat-like"/>
    <property type="match status" value="1"/>
</dbReference>
<dbReference type="EMBL" id="CAJOBA010027952">
    <property type="protein sequence ID" value="CAF3943429.1"/>
    <property type="molecule type" value="Genomic_DNA"/>
</dbReference>
<keyword evidence="2" id="KW-0677">Repeat</keyword>
<evidence type="ECO:0000256" key="1">
    <source>
        <dbReference type="ARBA" id="ARBA00022574"/>
    </source>
</evidence>
<feature type="non-terminal residue" evidence="4">
    <location>
        <position position="127"/>
    </location>
</feature>
<dbReference type="GO" id="GO:0035861">
    <property type="term" value="C:site of double-strand break"/>
    <property type="evidence" value="ECO:0007669"/>
    <property type="project" value="TreeGrafter"/>
</dbReference>
<proteinExistence type="predicted"/>
<evidence type="ECO:0000256" key="2">
    <source>
        <dbReference type="ARBA" id="ARBA00022737"/>
    </source>
</evidence>
<reference evidence="4" key="1">
    <citation type="submission" date="2021-02" db="EMBL/GenBank/DDBJ databases">
        <authorList>
            <person name="Nowell W R."/>
        </authorList>
    </citation>
    <scope>NUCLEOTIDE SEQUENCE</scope>
</reference>
<feature type="compositionally biased region" description="Polar residues" evidence="3">
    <location>
        <begin position="9"/>
        <end position="19"/>
    </location>
</feature>
<keyword evidence="1" id="KW-0853">WD repeat</keyword>
<dbReference type="InterPro" id="IPR036322">
    <property type="entry name" value="WD40_repeat_dom_sf"/>
</dbReference>
<dbReference type="PANTHER" id="PTHR16017">
    <property type="entry name" value="GASTRULATION DEFECTIVE PROTEIN 1-RELATED"/>
    <property type="match status" value="1"/>
</dbReference>
<evidence type="ECO:0000313" key="4">
    <source>
        <dbReference type="EMBL" id="CAF1143923.1"/>
    </source>
</evidence>
<dbReference type="GO" id="GO:0005634">
    <property type="term" value="C:nucleus"/>
    <property type="evidence" value="ECO:0007669"/>
    <property type="project" value="TreeGrafter"/>
</dbReference>
<evidence type="ECO:0000256" key="3">
    <source>
        <dbReference type="SAM" id="MobiDB-lite"/>
    </source>
</evidence>
<gene>
    <name evidence="4" type="ORF">OVA965_LOCUS21264</name>
    <name evidence="5" type="ORF">TMI583_LOCUS21875</name>
</gene>
<dbReference type="PANTHER" id="PTHR16017:SF0">
    <property type="entry name" value="WD REPEAT-CONTAINING PROTEIN 70"/>
    <property type="match status" value="1"/>
</dbReference>
<dbReference type="Proteomes" id="UP000677228">
    <property type="component" value="Unassembled WGS sequence"/>
</dbReference>
<dbReference type="Gene3D" id="2.130.10.10">
    <property type="entry name" value="YVTN repeat-like/Quinoprotein amine dehydrogenase"/>
    <property type="match status" value="1"/>
</dbReference>
<feature type="region of interest" description="Disordered" evidence="3">
    <location>
        <begin position="1"/>
        <end position="38"/>
    </location>
</feature>
<protein>
    <submittedName>
        <fullName evidence="4">Uncharacterized protein</fullName>
    </submittedName>
</protein>
<accession>A0A8S2EGK2</accession>
<dbReference type="AlphaFoldDB" id="A0A8S2EGK2"/>
<organism evidence="4 6">
    <name type="scientific">Didymodactylos carnosus</name>
    <dbReference type="NCBI Taxonomy" id="1234261"/>
    <lineage>
        <taxon>Eukaryota</taxon>
        <taxon>Metazoa</taxon>
        <taxon>Spiralia</taxon>
        <taxon>Gnathifera</taxon>
        <taxon>Rotifera</taxon>
        <taxon>Eurotatoria</taxon>
        <taxon>Bdelloidea</taxon>
        <taxon>Philodinida</taxon>
        <taxon>Philodinidae</taxon>
        <taxon>Didymodactylos</taxon>
    </lineage>
</organism>
<dbReference type="InterPro" id="IPR015943">
    <property type="entry name" value="WD40/YVTN_repeat-like_dom_sf"/>
</dbReference>
<dbReference type="EMBL" id="CAJNOK010011607">
    <property type="protein sequence ID" value="CAF1143923.1"/>
    <property type="molecule type" value="Genomic_DNA"/>
</dbReference>
<comment type="caution">
    <text evidence="4">The sequence shown here is derived from an EMBL/GenBank/DDBJ whole genome shotgun (WGS) entry which is preliminary data.</text>
</comment>
<evidence type="ECO:0000313" key="5">
    <source>
        <dbReference type="EMBL" id="CAF3943429.1"/>
    </source>
</evidence>
<dbReference type="InterPro" id="IPR051858">
    <property type="entry name" value="WD_repeat_GAD-1"/>
</dbReference>
<sequence length="127" mass="14005">MDYLENTIYDDQNTEQTNADSSSSSDSDNEEEDDIPVFPTSSSVLIQHGTKSLSCLTTDLNGTRMITGGYDGDMEMFDFGSMDSSFKPFRTIQPCQGKVLKSIEYSSNADMILIVSGDCQAKVVNRE</sequence>
<evidence type="ECO:0000313" key="6">
    <source>
        <dbReference type="Proteomes" id="UP000677228"/>
    </source>
</evidence>